<protein>
    <submittedName>
        <fullName evidence="1">Zinc finger CONSTANS-like protein</fullName>
    </submittedName>
</protein>
<accession>A0ACB8LTC6</accession>
<proteinExistence type="predicted"/>
<dbReference type="EMBL" id="CM039172">
    <property type="protein sequence ID" value="KAH9776682.1"/>
    <property type="molecule type" value="Genomic_DNA"/>
</dbReference>
<gene>
    <name evidence="1" type="ORF">KPL71_006781</name>
</gene>
<evidence type="ECO:0000313" key="1">
    <source>
        <dbReference type="EMBL" id="KAH9776682.1"/>
    </source>
</evidence>
<comment type="caution">
    <text evidence="1">The sequence shown here is derived from an EMBL/GenBank/DDBJ whole genome shotgun (WGS) entry which is preliminary data.</text>
</comment>
<keyword evidence="2" id="KW-1185">Reference proteome</keyword>
<name>A0ACB8LTC6_CITSI</name>
<evidence type="ECO:0000313" key="2">
    <source>
        <dbReference type="Proteomes" id="UP000829398"/>
    </source>
</evidence>
<sequence length="447" mass="50062">MAVPVTDIEAEHNSSTTETPLITQSQEPEQEEEEELKDTQAQLSKSLHRLECFLKLLGFCQCSVLSFTLSWLCFLLLGVSLPLIIINFSYCSNCDKYEIRVFELEILASQSLVAAISIICISHNLRKYGARKFLFVDHHHGHMTLFLEEYLRKIHGFFQLLALSVLPCFLLKAAREVIHVVCMHSSWWQSVGVAVALLVSWTYSTVIYLSGTALFHLVCNLQVIHFENYGKLLERDLDVSVYVEEHMLLKYNLSKISHRFRIFLLLEFLVVTATQFVALLEITGESGIINFVNGGDFAVSSIVELVGIVICLNAAAKISHRAQGLGSVASRWHASVTCSPYDASHLGMTNNMDSLETAYPSGSVPRYYSGSDLESADYVPTLTNAQLASYMSMYHKQQAFVTYLQSSPGGATVFGWTIDRTLINTIFFIQLSLVLFVLGKTVSFTTK</sequence>
<organism evidence="1 2">
    <name type="scientific">Citrus sinensis</name>
    <name type="common">Sweet orange</name>
    <name type="synonym">Citrus aurantium var. sinensis</name>
    <dbReference type="NCBI Taxonomy" id="2711"/>
    <lineage>
        <taxon>Eukaryota</taxon>
        <taxon>Viridiplantae</taxon>
        <taxon>Streptophyta</taxon>
        <taxon>Embryophyta</taxon>
        <taxon>Tracheophyta</taxon>
        <taxon>Spermatophyta</taxon>
        <taxon>Magnoliopsida</taxon>
        <taxon>eudicotyledons</taxon>
        <taxon>Gunneridae</taxon>
        <taxon>Pentapetalae</taxon>
        <taxon>rosids</taxon>
        <taxon>malvids</taxon>
        <taxon>Sapindales</taxon>
        <taxon>Rutaceae</taxon>
        <taxon>Aurantioideae</taxon>
        <taxon>Citrus</taxon>
    </lineage>
</organism>
<reference evidence="2" key="1">
    <citation type="journal article" date="2023" name="Hortic. Res.">
        <title>A chromosome-level phased genome enabling allele-level studies in sweet orange: a case study on citrus Huanglongbing tolerance.</title>
        <authorList>
            <person name="Wu B."/>
            <person name="Yu Q."/>
            <person name="Deng Z."/>
            <person name="Duan Y."/>
            <person name="Luo F."/>
            <person name="Gmitter F. Jr."/>
        </authorList>
    </citation>
    <scope>NUCLEOTIDE SEQUENCE [LARGE SCALE GENOMIC DNA]</scope>
    <source>
        <strain evidence="2">cv. Valencia</strain>
    </source>
</reference>
<dbReference type="Proteomes" id="UP000829398">
    <property type="component" value="Chromosome 3"/>
</dbReference>